<dbReference type="OrthoDB" id="9845309at2"/>
<gene>
    <name evidence="2" type="ORF">BXY66_0571</name>
</gene>
<protein>
    <submittedName>
        <fullName evidence="2">Uncharacterized protein</fullName>
    </submittedName>
</protein>
<organism evidence="2 3">
    <name type="scientific">Shimia isoporae</name>
    <dbReference type="NCBI Taxonomy" id="647720"/>
    <lineage>
        <taxon>Bacteria</taxon>
        <taxon>Pseudomonadati</taxon>
        <taxon>Pseudomonadota</taxon>
        <taxon>Alphaproteobacteria</taxon>
        <taxon>Rhodobacterales</taxon>
        <taxon>Roseobacteraceae</taxon>
    </lineage>
</organism>
<feature type="chain" id="PRO_5020523642" evidence="1">
    <location>
        <begin position="20"/>
        <end position="182"/>
    </location>
</feature>
<dbReference type="RefSeq" id="WP_132858648.1">
    <property type="nucleotide sequence ID" value="NZ_SMGR01000001.1"/>
</dbReference>
<dbReference type="EMBL" id="SMGR01000001">
    <property type="protein sequence ID" value="TCL08534.1"/>
    <property type="molecule type" value="Genomic_DNA"/>
</dbReference>
<feature type="signal peptide" evidence="1">
    <location>
        <begin position="1"/>
        <end position="19"/>
    </location>
</feature>
<accession>A0A4R1NK02</accession>
<evidence type="ECO:0000313" key="3">
    <source>
        <dbReference type="Proteomes" id="UP000295673"/>
    </source>
</evidence>
<keyword evidence="1" id="KW-0732">Signal</keyword>
<dbReference type="Proteomes" id="UP000295673">
    <property type="component" value="Unassembled WGS sequence"/>
</dbReference>
<sequence length="182" mass="19511">MKTTVAILSLLLAASAAQANGLANRAAKIFEQACLSEPVLSLGKGSNAADGALAASYAGSVFAQYDANGTTMGLRGKPTYSIGSPKTEGSFKCYVASKDLTAQDVVKKFNRLKKVAGNGQRPTYVGPAKWDDVSEDYDRYIEGKRAEFQSEGRKLQLELYHFISDHGPVGALFLTLEHKVSQ</sequence>
<dbReference type="AlphaFoldDB" id="A0A4R1NK02"/>
<evidence type="ECO:0000313" key="2">
    <source>
        <dbReference type="EMBL" id="TCL08534.1"/>
    </source>
</evidence>
<comment type="caution">
    <text evidence="2">The sequence shown here is derived from an EMBL/GenBank/DDBJ whole genome shotgun (WGS) entry which is preliminary data.</text>
</comment>
<proteinExistence type="predicted"/>
<name>A0A4R1NK02_9RHOB</name>
<reference evidence="2 3" key="1">
    <citation type="submission" date="2019-03" db="EMBL/GenBank/DDBJ databases">
        <title>Genomic Encyclopedia of Archaeal and Bacterial Type Strains, Phase II (KMG-II): from individual species to whole genera.</title>
        <authorList>
            <person name="Goeker M."/>
        </authorList>
    </citation>
    <scope>NUCLEOTIDE SEQUENCE [LARGE SCALE GENOMIC DNA]</scope>
    <source>
        <strain evidence="2 3">DSM 26433</strain>
    </source>
</reference>
<evidence type="ECO:0000256" key="1">
    <source>
        <dbReference type="SAM" id="SignalP"/>
    </source>
</evidence>
<keyword evidence="3" id="KW-1185">Reference proteome</keyword>